<dbReference type="Pfam" id="PF13181">
    <property type="entry name" value="TPR_8"/>
    <property type="match status" value="1"/>
</dbReference>
<dbReference type="SMART" id="SM00028">
    <property type="entry name" value="TPR"/>
    <property type="match status" value="14"/>
</dbReference>
<feature type="repeat" description="TPR" evidence="1">
    <location>
        <begin position="751"/>
        <end position="784"/>
    </location>
</feature>
<reference key="2">
    <citation type="submission" date="2011-05" db="EMBL/GenBank/DDBJ databases">
        <title>Complete genome sequence of the aerobic marine methanotroph Methylomonas methanica MC09.</title>
        <authorList>
            <person name="Boden R."/>
            <person name="Cunliffe M."/>
            <person name="Scanlan J."/>
            <person name="Moussard H."/>
            <person name="Kits K.D."/>
            <person name="Klotz M."/>
            <person name="Jetten M."/>
            <person name="Vuilleumier S."/>
            <person name="Han J."/>
            <person name="Peters L."/>
            <person name="Mikhailova N."/>
            <person name="Teshima H."/>
            <person name="Tapia R."/>
            <person name="Kyrpides N."/>
            <person name="Ivanova N."/>
            <person name="Pagani I."/>
            <person name="Cheng J.-F."/>
            <person name="Goodwin L."/>
            <person name="Han C."/>
            <person name="Hauser L."/>
            <person name="Land M."/>
            <person name="Lapidus A."/>
            <person name="Lucas S."/>
            <person name="Pitluck S."/>
            <person name="Woyke T."/>
            <person name="Stein L.Y."/>
            <person name="Murrell C."/>
        </authorList>
    </citation>
    <scope>NUCLEOTIDE SEQUENCE</scope>
    <source>
        <strain>MC09</strain>
    </source>
</reference>
<dbReference type="InterPro" id="IPR003107">
    <property type="entry name" value="HAT"/>
</dbReference>
<dbReference type="PANTHER" id="PTHR12558:SF13">
    <property type="entry name" value="CELL DIVISION CYCLE PROTEIN 27 HOMOLOG"/>
    <property type="match status" value="1"/>
</dbReference>
<sequence length="804" mass="90141">MSFSQSIKARSKFSVLLVTAVILFGCESPEEAAEDHLKKGKELFEKGEYDKAILELKTSSQTPDKRSDTYYYMALLDEKGNNFRSMRENLQKTIELDPENVEARQKLGKVHLLFGDLDKALEQADFLLKAIPDGEEAKLLKASVYMKQNKSQQAKEIIDSVLSVNALNIEALSLKAAQAFSDDELKQAAELVETALKIDDKNLPLRLFKIKIDAKQNNIDAVIDDYKKIIEFYPDSENYKLSLASIYAMADKLEPAESLLREIITKKPDKVEPKIVLLEFLNAKDKARVGSEFKSMLAVPKITSENILALSKWMLASEHEDDGVLGLNRVVESEKNSNIALSAQTILAETFLNKNEYEKAEKSIADILAENSDFVDANLLKARLFLMQNKVDEAIELLNKTVWIKSDSDNAFMLLGQAYTIKNDKKQADKNYKLALEINPANIQAFMPVFNGYVQANQKETARQLLDKALKAKPNQLSLLTSKAELDIADKRWDDAQETVQRIALYSKSRAIPSYLKANILQGRGQYADAVKLYENLFNEFPGNLNSLLNLVRSYDALKQREKAVAFIEALHEKHKEDLTIVGVLSDLYAADKDYVKAKQLLTNQIKIVPDKAIPLYMALAKIEAILQKSAEGAKDVYLKGLQSNPNSPQLLMALAGLYEQLGNRSEARGIYERILSINPDYVLAINNLAALLLESNNSEELAKGLKLAERFKDSENVYFQDTYAWSLIKTGNKAGLAVLESLIVKEPKSAELRYHLGVAHLKNGNKATALVELKQAISLAESQRRSFSGKDEAAKLIKEINNR</sequence>
<gene>
    <name evidence="2" type="ordered locus">Metme_1325</name>
</gene>
<feature type="repeat" description="TPR" evidence="1">
    <location>
        <begin position="409"/>
        <end position="442"/>
    </location>
</feature>
<proteinExistence type="predicted"/>
<dbReference type="RefSeq" id="WP_013818008.1">
    <property type="nucleotide sequence ID" value="NC_015572.1"/>
</dbReference>
<dbReference type="Proteomes" id="UP000008888">
    <property type="component" value="Chromosome"/>
</dbReference>
<dbReference type="SMART" id="SM00386">
    <property type="entry name" value="HAT"/>
    <property type="match status" value="3"/>
</dbReference>
<keyword evidence="3" id="KW-1185">Reference proteome</keyword>
<dbReference type="HOGENOM" id="CLU_007251_1_0_6"/>
<dbReference type="EMBL" id="CP002738">
    <property type="protein sequence ID" value="AEF99748.1"/>
    <property type="molecule type" value="Genomic_DNA"/>
</dbReference>
<evidence type="ECO:0000256" key="1">
    <source>
        <dbReference type="PROSITE-ProRule" id="PRU00339"/>
    </source>
</evidence>
<keyword evidence="1" id="KW-0802">TPR repeat</keyword>
<dbReference type="eggNOG" id="COG0457">
    <property type="taxonomic scope" value="Bacteria"/>
</dbReference>
<dbReference type="STRING" id="857087.Metme_1325"/>
<dbReference type="Pfam" id="PF13432">
    <property type="entry name" value="TPR_16"/>
    <property type="match status" value="3"/>
</dbReference>
<evidence type="ECO:0000313" key="2">
    <source>
        <dbReference type="EMBL" id="AEF99748.1"/>
    </source>
</evidence>
<dbReference type="GO" id="GO:0006396">
    <property type="term" value="P:RNA processing"/>
    <property type="evidence" value="ECO:0007669"/>
    <property type="project" value="InterPro"/>
</dbReference>
<name>F9ZY18_METMM</name>
<dbReference type="KEGG" id="mmt:Metme_1325"/>
<dbReference type="Gene3D" id="1.25.40.10">
    <property type="entry name" value="Tetratricopeptide repeat domain"/>
    <property type="match status" value="6"/>
</dbReference>
<reference evidence="2 3" key="1">
    <citation type="journal article" date="2011" name="J. Bacteriol.">
        <title>Complete Genome Sequence of the Aerobic Marine Methanotroph Methylomonas methanica MC09.</title>
        <authorList>
            <person name="Boden R."/>
            <person name="Cunliffe M."/>
            <person name="Scanlan J."/>
            <person name="Moussard H."/>
            <person name="Kits K.D."/>
            <person name="Klotz M.G."/>
            <person name="Jetten M.S."/>
            <person name="Vuilleumier S."/>
            <person name="Han J."/>
            <person name="Peters L."/>
            <person name="Mikhailova N."/>
            <person name="Teshima H."/>
            <person name="Tapia R."/>
            <person name="Kyrpides N."/>
            <person name="Ivanova N."/>
            <person name="Pagani I."/>
            <person name="Cheng J.F."/>
            <person name="Goodwin L."/>
            <person name="Han C."/>
            <person name="Hauser L."/>
            <person name="Land M.L."/>
            <person name="Lapidus A."/>
            <person name="Lucas S."/>
            <person name="Pitluck S."/>
            <person name="Woyke T."/>
            <person name="Stein L."/>
            <person name="Murrell J.C."/>
        </authorList>
    </citation>
    <scope>NUCLEOTIDE SEQUENCE [LARGE SCALE GENOMIC DNA]</scope>
    <source>
        <strain evidence="2 3">MC09</strain>
    </source>
</reference>
<dbReference type="AlphaFoldDB" id="F9ZY18"/>
<dbReference type="OrthoDB" id="7637125at2"/>
<organism evidence="2 3">
    <name type="scientific">Methylomonas methanica (strain DSM 25384 / MC09)</name>
    <dbReference type="NCBI Taxonomy" id="857087"/>
    <lineage>
        <taxon>Bacteria</taxon>
        <taxon>Pseudomonadati</taxon>
        <taxon>Pseudomonadota</taxon>
        <taxon>Gammaproteobacteria</taxon>
        <taxon>Methylococcales</taxon>
        <taxon>Methylococcaceae</taxon>
        <taxon>Methylomonas</taxon>
    </lineage>
</organism>
<feature type="repeat" description="TPR" evidence="1">
    <location>
        <begin position="67"/>
        <end position="100"/>
    </location>
</feature>
<feature type="repeat" description="TPR" evidence="1">
    <location>
        <begin position="649"/>
        <end position="682"/>
    </location>
</feature>
<accession>F9ZY18</accession>
<dbReference type="SUPFAM" id="SSF48452">
    <property type="entry name" value="TPR-like"/>
    <property type="match status" value="4"/>
</dbReference>
<evidence type="ECO:0000313" key="3">
    <source>
        <dbReference type="Proteomes" id="UP000008888"/>
    </source>
</evidence>
<dbReference type="InterPro" id="IPR011990">
    <property type="entry name" value="TPR-like_helical_dom_sf"/>
</dbReference>
<dbReference type="PROSITE" id="PS50005">
    <property type="entry name" value="TPR"/>
    <property type="match status" value="4"/>
</dbReference>
<dbReference type="InterPro" id="IPR019734">
    <property type="entry name" value="TPR_rpt"/>
</dbReference>
<protein>
    <submittedName>
        <fullName evidence="2">Tetratricopeptide TPR_2 repeat-containing protein</fullName>
    </submittedName>
</protein>
<reference evidence="3" key="3">
    <citation type="submission" date="2011-05" db="EMBL/GenBank/DDBJ databases">
        <title>Complete sequence of Methylomonas methanica MC09.</title>
        <authorList>
            <consortium name="US DOE Joint Genome Institute"/>
            <person name="Lucas S."/>
            <person name="Han J."/>
            <person name="Lapidus A."/>
            <person name="Cheng J.-F."/>
            <person name="Goodwin L."/>
            <person name="Pitluck S."/>
            <person name="Peters L."/>
            <person name="Mikhailova N."/>
            <person name="Teshima H."/>
            <person name="Han C."/>
            <person name="Tapia R."/>
            <person name="Land M."/>
            <person name="Hauser L."/>
            <person name="Kyrpides N."/>
            <person name="Ivanova N."/>
            <person name="Pagani I."/>
            <person name="Stein L."/>
            <person name="Woyke T."/>
        </authorList>
    </citation>
    <scope>NUCLEOTIDE SEQUENCE [LARGE SCALE GENOMIC DNA]</scope>
    <source>
        <strain evidence="3">MC09</strain>
    </source>
</reference>
<dbReference type="PANTHER" id="PTHR12558">
    <property type="entry name" value="CELL DIVISION CYCLE 16,23,27"/>
    <property type="match status" value="1"/>
</dbReference>
<dbReference type="Pfam" id="PF14559">
    <property type="entry name" value="TPR_19"/>
    <property type="match status" value="2"/>
</dbReference>